<evidence type="ECO:0000313" key="15">
    <source>
        <dbReference type="EMBL" id="CAE0445143.1"/>
    </source>
</evidence>
<dbReference type="PANTHER" id="PTHR10211">
    <property type="entry name" value="DEOXYRIBODIPYRIMIDINE PHOTOLYASE"/>
    <property type="match status" value="1"/>
</dbReference>
<keyword evidence="6" id="KW-0227">DNA damage</keyword>
<evidence type="ECO:0000256" key="1">
    <source>
        <dbReference type="ARBA" id="ARBA00001974"/>
    </source>
</evidence>
<evidence type="ECO:0000256" key="5">
    <source>
        <dbReference type="ARBA" id="ARBA00022630"/>
    </source>
</evidence>
<dbReference type="GO" id="GO:0000719">
    <property type="term" value="P:photoreactive repair"/>
    <property type="evidence" value="ECO:0007669"/>
    <property type="project" value="TreeGrafter"/>
</dbReference>
<comment type="catalytic activity">
    <reaction evidence="12">
        <text>cyclobutadipyrimidine (in DNA) = 2 pyrimidine residues (in DNA).</text>
        <dbReference type="EC" id="4.1.99.3"/>
    </reaction>
</comment>
<keyword evidence="9" id="KW-0234">DNA repair</keyword>
<dbReference type="PROSITE" id="PS01083">
    <property type="entry name" value="DNA_PHOTOLYASES_2_1"/>
    <property type="match status" value="1"/>
</dbReference>
<dbReference type="EMBL" id="HBIN01019892">
    <property type="protein sequence ID" value="CAE0445142.1"/>
    <property type="molecule type" value="Transcribed_RNA"/>
</dbReference>
<evidence type="ECO:0000256" key="2">
    <source>
        <dbReference type="ARBA" id="ARBA00006409"/>
    </source>
</evidence>
<dbReference type="EMBL" id="HBIN01019893">
    <property type="protein sequence ID" value="CAE0445143.1"/>
    <property type="molecule type" value="Transcribed_RNA"/>
</dbReference>
<comment type="cofactor">
    <cofactor evidence="1">
        <name>FAD</name>
        <dbReference type="ChEBI" id="CHEBI:57692"/>
    </cofactor>
</comment>
<comment type="similarity">
    <text evidence="2">Belongs to the DNA photolyase class-2 family.</text>
</comment>
<keyword evidence="8" id="KW-0238">DNA-binding</keyword>
<name>A0A6S8FCC4_9STRA</name>
<keyword evidence="5" id="KW-0285">Flavoprotein</keyword>
<feature type="domain" description="Photolyase/cryptochrome alpha/beta" evidence="13">
    <location>
        <begin position="30"/>
        <end position="164"/>
    </location>
</feature>
<keyword evidence="10" id="KW-0456">Lyase</keyword>
<dbReference type="InterPro" id="IPR008148">
    <property type="entry name" value="DNA_photolyase_2"/>
</dbReference>
<evidence type="ECO:0000259" key="13">
    <source>
        <dbReference type="PROSITE" id="PS51645"/>
    </source>
</evidence>
<dbReference type="SUPFAM" id="SSF48173">
    <property type="entry name" value="Cryptochrome/photolyase FAD-binding domain"/>
    <property type="match status" value="1"/>
</dbReference>
<dbReference type="InterPro" id="IPR014729">
    <property type="entry name" value="Rossmann-like_a/b/a_fold"/>
</dbReference>
<evidence type="ECO:0000256" key="8">
    <source>
        <dbReference type="ARBA" id="ARBA00023125"/>
    </source>
</evidence>
<dbReference type="Gene3D" id="1.25.40.80">
    <property type="match status" value="1"/>
</dbReference>
<sequence length="518" mass="60413">MMRKLVKETRSVWLTKTKVTKENAKTFSKGRVLYWMWRDQRAEDNWALLRAQELAEQCGSRVSVLFLAVPEYIQYSARHYGFILKGLKEVEESLTNKHISFEVAVSSDPVKTILKKMKNEKNCILVSDFTPLRENKQWTKDIREGLDALSLPFCQVDAHNIVPYNITSNKCEYAARTIRRKIMDRLDEYMDEFPPLNKQEIATDKIGKPFDYDTVWKQLVDAGMDTSVKEVDAGYFTPGYKAGMENLLEFCSSKFRLERFGSHRNDPNHPRALSRMSPYFHFGHVSVQRAMMEAKKAYKARGNPAFKKGLDAFIEEGVVRRELSDNFCFYNEKYDSLKGAYGWAQETLREHKLDKREYIYSFDEFAKGKTHDGLWNAAQLQLVNEGKMHGFMRMYWAKKILEWSEKPKIALKTAQKLNDKYALDGNDPNGFVGVGWSIMGIHDQGWREREIFGKIRYMNFAGCKRKFDVQKFIDTSKAKYGTDGKKTLKRMFENQSGKVDKFARVRNENSKFKRIKST</sequence>
<accession>A0A6S8FCC4</accession>
<evidence type="ECO:0000256" key="12">
    <source>
        <dbReference type="ARBA" id="ARBA00033999"/>
    </source>
</evidence>
<proteinExistence type="inferred from homology"/>
<keyword evidence="7" id="KW-0274">FAD</keyword>
<organism evidence="14">
    <name type="scientific">Aplanochytrium stocchinoi</name>
    <dbReference type="NCBI Taxonomy" id="215587"/>
    <lineage>
        <taxon>Eukaryota</taxon>
        <taxon>Sar</taxon>
        <taxon>Stramenopiles</taxon>
        <taxon>Bigyra</taxon>
        <taxon>Labyrinthulomycetes</taxon>
        <taxon>Thraustochytrida</taxon>
        <taxon>Thraustochytriidae</taxon>
        <taxon>Aplanochytrium</taxon>
    </lineage>
</organism>
<dbReference type="GO" id="GO:0003677">
    <property type="term" value="F:DNA binding"/>
    <property type="evidence" value="ECO:0007669"/>
    <property type="project" value="UniProtKB-KW"/>
</dbReference>
<dbReference type="PROSITE" id="PS01084">
    <property type="entry name" value="DNA_PHOTOLYASES_2_2"/>
    <property type="match status" value="1"/>
</dbReference>
<dbReference type="FunFam" id="1.10.579.10:FF:000002">
    <property type="entry name" value="Deoxyribodipyrimidine photolyase"/>
    <property type="match status" value="1"/>
</dbReference>
<dbReference type="InterPro" id="IPR052219">
    <property type="entry name" value="Photolyase_Class-2"/>
</dbReference>
<dbReference type="Pfam" id="PF00875">
    <property type="entry name" value="DNA_photolyase"/>
    <property type="match status" value="1"/>
</dbReference>
<dbReference type="InterPro" id="IPR006050">
    <property type="entry name" value="DNA_photolyase_N"/>
</dbReference>
<evidence type="ECO:0000256" key="10">
    <source>
        <dbReference type="ARBA" id="ARBA00023239"/>
    </source>
</evidence>
<dbReference type="InterPro" id="IPR036134">
    <property type="entry name" value="Crypto/Photolyase_FAD-like_sf"/>
</dbReference>
<evidence type="ECO:0000256" key="11">
    <source>
        <dbReference type="ARBA" id="ARBA00031671"/>
    </source>
</evidence>
<dbReference type="SUPFAM" id="SSF52425">
    <property type="entry name" value="Cryptochrome/photolyase, N-terminal domain"/>
    <property type="match status" value="1"/>
</dbReference>
<evidence type="ECO:0000256" key="7">
    <source>
        <dbReference type="ARBA" id="ARBA00022827"/>
    </source>
</evidence>
<evidence type="ECO:0000256" key="6">
    <source>
        <dbReference type="ARBA" id="ARBA00022763"/>
    </source>
</evidence>
<gene>
    <name evidence="14" type="ORF">ASTO00021_LOCUS15170</name>
    <name evidence="15" type="ORF">ASTO00021_LOCUS15171</name>
</gene>
<dbReference type="InterPro" id="IPR032673">
    <property type="entry name" value="DNA_photolyase_2_CS"/>
</dbReference>
<evidence type="ECO:0000256" key="9">
    <source>
        <dbReference type="ARBA" id="ARBA00023204"/>
    </source>
</evidence>
<dbReference type="Gene3D" id="1.10.579.10">
    <property type="entry name" value="DNA Cyclobutane Dipyrimidine Photolyase, subunit A, domain 3"/>
    <property type="match status" value="1"/>
</dbReference>
<dbReference type="InterPro" id="IPR036155">
    <property type="entry name" value="Crypto/Photolyase_N_sf"/>
</dbReference>
<evidence type="ECO:0000256" key="4">
    <source>
        <dbReference type="ARBA" id="ARBA00014046"/>
    </source>
</evidence>
<dbReference type="PROSITE" id="PS51645">
    <property type="entry name" value="PHR_CRY_ALPHA_BETA"/>
    <property type="match status" value="1"/>
</dbReference>
<reference evidence="14" key="1">
    <citation type="submission" date="2021-01" db="EMBL/GenBank/DDBJ databases">
        <authorList>
            <person name="Corre E."/>
            <person name="Pelletier E."/>
            <person name="Niang G."/>
            <person name="Scheremetjew M."/>
            <person name="Finn R."/>
            <person name="Kale V."/>
            <person name="Holt S."/>
            <person name="Cochrane G."/>
            <person name="Meng A."/>
            <person name="Brown T."/>
            <person name="Cohen L."/>
        </authorList>
    </citation>
    <scope>NUCLEOTIDE SEQUENCE</scope>
    <source>
        <strain evidence="14">GSBS06</strain>
    </source>
</reference>
<dbReference type="EC" id="4.1.99.3" evidence="3"/>
<dbReference type="PANTHER" id="PTHR10211:SF0">
    <property type="entry name" value="DEOXYRIBODIPYRIMIDINE PHOTO-LYASE"/>
    <property type="match status" value="1"/>
</dbReference>
<dbReference type="GO" id="GO:0003904">
    <property type="term" value="F:deoxyribodipyrimidine photo-lyase activity"/>
    <property type="evidence" value="ECO:0007669"/>
    <property type="project" value="UniProtKB-EC"/>
</dbReference>
<dbReference type="Gene3D" id="3.40.50.620">
    <property type="entry name" value="HUPs"/>
    <property type="match status" value="1"/>
</dbReference>
<evidence type="ECO:0000313" key="14">
    <source>
        <dbReference type="EMBL" id="CAE0445142.1"/>
    </source>
</evidence>
<dbReference type="NCBIfam" id="TIGR00591">
    <property type="entry name" value="phr2"/>
    <property type="match status" value="1"/>
</dbReference>
<evidence type="ECO:0000256" key="3">
    <source>
        <dbReference type="ARBA" id="ARBA00013149"/>
    </source>
</evidence>
<dbReference type="AlphaFoldDB" id="A0A6S8FCC4"/>
<protein>
    <recommendedName>
        <fullName evidence="4">Deoxyribodipyrimidine photo-lyase</fullName>
        <ecNumber evidence="3">4.1.99.3</ecNumber>
    </recommendedName>
    <alternativeName>
        <fullName evidence="11">DNA photolyase</fullName>
    </alternativeName>
</protein>